<evidence type="ECO:0000313" key="17">
    <source>
        <dbReference type="Proteomes" id="UP000050443"/>
    </source>
</evidence>
<feature type="domain" description="UvrD-like helicase C-terminal" evidence="15">
    <location>
        <begin position="290"/>
        <end position="559"/>
    </location>
</feature>
<evidence type="ECO:0000259" key="14">
    <source>
        <dbReference type="PROSITE" id="PS51198"/>
    </source>
</evidence>
<dbReference type="SUPFAM" id="SSF52540">
    <property type="entry name" value="P-loop containing nucleoside triphosphate hydrolases"/>
    <property type="match status" value="1"/>
</dbReference>
<dbReference type="EMBL" id="JRLF01000006">
    <property type="protein sequence ID" value="KQB42646.1"/>
    <property type="molecule type" value="Genomic_DNA"/>
</dbReference>
<dbReference type="InterPro" id="IPR014016">
    <property type="entry name" value="UvrD-like_ATP-bd"/>
</dbReference>
<dbReference type="Gene3D" id="1.10.486.10">
    <property type="entry name" value="PCRA, domain 4"/>
    <property type="match status" value="1"/>
</dbReference>
<dbReference type="GO" id="GO:0000725">
    <property type="term" value="P:recombinational repair"/>
    <property type="evidence" value="ECO:0007669"/>
    <property type="project" value="TreeGrafter"/>
</dbReference>
<evidence type="ECO:0000256" key="10">
    <source>
        <dbReference type="ARBA" id="ARBA00034923"/>
    </source>
</evidence>
<accession>A0A0Q1BP10</accession>
<feature type="compositionally biased region" description="Acidic residues" evidence="13">
    <location>
        <begin position="780"/>
        <end position="789"/>
    </location>
</feature>
<keyword evidence="7" id="KW-0413">Isomerase</keyword>
<dbReference type="InterPro" id="IPR013986">
    <property type="entry name" value="DExx_box_DNA_helicase_dom_sf"/>
</dbReference>
<evidence type="ECO:0000256" key="6">
    <source>
        <dbReference type="ARBA" id="ARBA00023125"/>
    </source>
</evidence>
<comment type="catalytic activity">
    <reaction evidence="11">
        <text>ATP + H2O = ADP + phosphate + H(+)</text>
        <dbReference type="Rhea" id="RHEA:13065"/>
        <dbReference type="ChEBI" id="CHEBI:15377"/>
        <dbReference type="ChEBI" id="CHEBI:15378"/>
        <dbReference type="ChEBI" id="CHEBI:30616"/>
        <dbReference type="ChEBI" id="CHEBI:43474"/>
        <dbReference type="ChEBI" id="CHEBI:456216"/>
        <dbReference type="EC" id="5.6.2.4"/>
    </reaction>
</comment>
<dbReference type="PROSITE" id="PS51198">
    <property type="entry name" value="UVRD_HELICASE_ATP_BIND"/>
    <property type="match status" value="1"/>
</dbReference>
<evidence type="ECO:0000256" key="11">
    <source>
        <dbReference type="ARBA" id="ARBA00048988"/>
    </source>
</evidence>
<dbReference type="GO" id="GO:0043138">
    <property type="term" value="F:3'-5' DNA helicase activity"/>
    <property type="evidence" value="ECO:0007669"/>
    <property type="project" value="UniProtKB-EC"/>
</dbReference>
<evidence type="ECO:0000256" key="3">
    <source>
        <dbReference type="ARBA" id="ARBA00022801"/>
    </source>
</evidence>
<dbReference type="Pfam" id="PF13361">
    <property type="entry name" value="UvrD_C"/>
    <property type="match status" value="1"/>
</dbReference>
<gene>
    <name evidence="16" type="ORF">RC62_3653</name>
</gene>
<name>A0A0Q1BP10_9FLAO</name>
<dbReference type="PROSITE" id="PS51217">
    <property type="entry name" value="UVRD_HELICASE_CTER"/>
    <property type="match status" value="1"/>
</dbReference>
<dbReference type="InterPro" id="IPR027417">
    <property type="entry name" value="P-loop_NTPase"/>
</dbReference>
<dbReference type="OrthoDB" id="9810135at2"/>
<dbReference type="GO" id="GO:0003677">
    <property type="term" value="F:DNA binding"/>
    <property type="evidence" value="ECO:0007669"/>
    <property type="project" value="UniProtKB-KW"/>
</dbReference>
<dbReference type="InterPro" id="IPR014017">
    <property type="entry name" value="DNA_helicase_UvrD-like_C"/>
</dbReference>
<evidence type="ECO:0000313" key="16">
    <source>
        <dbReference type="EMBL" id="KQB42646.1"/>
    </source>
</evidence>
<reference evidence="16 17" key="1">
    <citation type="submission" date="2014-09" db="EMBL/GenBank/DDBJ databases">
        <title>Genome sequence of Flavobacterium aquidurense RC62.</title>
        <authorList>
            <person name="Kim J.F."/>
            <person name="Kwak M.-J."/>
        </authorList>
    </citation>
    <scope>NUCLEOTIDE SEQUENCE [LARGE SCALE GENOMIC DNA]</scope>
    <source>
        <strain evidence="16 17">RC62</strain>
    </source>
</reference>
<dbReference type="STRING" id="362413.RC62_3653"/>
<dbReference type="Gene3D" id="1.10.10.160">
    <property type="match status" value="1"/>
</dbReference>
<dbReference type="EC" id="5.6.2.4" evidence="9"/>
<keyword evidence="2 12" id="KW-0547">Nucleotide-binding</keyword>
<evidence type="ECO:0000256" key="12">
    <source>
        <dbReference type="PROSITE-ProRule" id="PRU00560"/>
    </source>
</evidence>
<dbReference type="GO" id="GO:0033202">
    <property type="term" value="C:DNA helicase complex"/>
    <property type="evidence" value="ECO:0007669"/>
    <property type="project" value="TreeGrafter"/>
</dbReference>
<evidence type="ECO:0000256" key="9">
    <source>
        <dbReference type="ARBA" id="ARBA00034808"/>
    </source>
</evidence>
<dbReference type="GO" id="GO:0005829">
    <property type="term" value="C:cytosol"/>
    <property type="evidence" value="ECO:0007669"/>
    <property type="project" value="TreeGrafter"/>
</dbReference>
<keyword evidence="4 12" id="KW-0347">Helicase</keyword>
<dbReference type="CDD" id="cd17932">
    <property type="entry name" value="DEXQc_UvrD"/>
    <property type="match status" value="1"/>
</dbReference>
<feature type="binding site" evidence="12">
    <location>
        <begin position="28"/>
        <end position="35"/>
    </location>
    <ligand>
        <name>ATP</name>
        <dbReference type="ChEBI" id="CHEBI:30616"/>
    </ligand>
</feature>
<dbReference type="AlphaFoldDB" id="A0A0Q1BP10"/>
<comment type="catalytic activity">
    <reaction evidence="8">
        <text>Couples ATP hydrolysis with the unwinding of duplex DNA by translocating in the 3'-5' direction.</text>
        <dbReference type="EC" id="5.6.2.4"/>
    </reaction>
</comment>
<keyword evidence="5 12" id="KW-0067">ATP-binding</keyword>
<evidence type="ECO:0000256" key="5">
    <source>
        <dbReference type="ARBA" id="ARBA00022840"/>
    </source>
</evidence>
<dbReference type="PATRIC" id="fig|362413.3.peg.3578"/>
<dbReference type="Proteomes" id="UP000050443">
    <property type="component" value="Unassembled WGS sequence"/>
</dbReference>
<organism evidence="16 17">
    <name type="scientific">Flavobacterium aquidurense</name>
    <dbReference type="NCBI Taxonomy" id="362413"/>
    <lineage>
        <taxon>Bacteria</taxon>
        <taxon>Pseudomonadati</taxon>
        <taxon>Bacteroidota</taxon>
        <taxon>Flavobacteriia</taxon>
        <taxon>Flavobacteriales</taxon>
        <taxon>Flavobacteriaceae</taxon>
        <taxon>Flavobacterium</taxon>
    </lineage>
</organism>
<keyword evidence="6" id="KW-0238">DNA-binding</keyword>
<evidence type="ECO:0000256" key="4">
    <source>
        <dbReference type="ARBA" id="ARBA00022806"/>
    </source>
</evidence>
<feature type="region of interest" description="Disordered" evidence="13">
    <location>
        <begin position="776"/>
        <end position="800"/>
    </location>
</feature>
<comment type="similarity">
    <text evidence="1">Belongs to the helicase family. UvrD subfamily.</text>
</comment>
<evidence type="ECO:0000256" key="8">
    <source>
        <dbReference type="ARBA" id="ARBA00034617"/>
    </source>
</evidence>
<dbReference type="PANTHER" id="PTHR11070">
    <property type="entry name" value="UVRD / RECB / PCRA DNA HELICASE FAMILY MEMBER"/>
    <property type="match status" value="1"/>
</dbReference>
<comment type="caution">
    <text evidence="16">The sequence shown here is derived from an EMBL/GenBank/DDBJ whole genome shotgun (WGS) entry which is preliminary data.</text>
</comment>
<dbReference type="Pfam" id="PF00580">
    <property type="entry name" value="UvrD-helicase"/>
    <property type="match status" value="1"/>
</dbReference>
<keyword evidence="3 12" id="KW-0378">Hydrolase</keyword>
<dbReference type="RefSeq" id="WP_082421208.1">
    <property type="nucleotide sequence ID" value="NZ_JRLF01000006.1"/>
</dbReference>
<evidence type="ECO:0000256" key="7">
    <source>
        <dbReference type="ARBA" id="ARBA00023235"/>
    </source>
</evidence>
<evidence type="ECO:0000256" key="2">
    <source>
        <dbReference type="ARBA" id="ARBA00022741"/>
    </source>
</evidence>
<dbReference type="InterPro" id="IPR000212">
    <property type="entry name" value="DNA_helicase_UvrD/REP"/>
</dbReference>
<dbReference type="PANTHER" id="PTHR11070:SF2">
    <property type="entry name" value="ATP-DEPENDENT DNA HELICASE SRS2"/>
    <property type="match status" value="1"/>
</dbReference>
<feature type="domain" description="UvrD-like helicase ATP-binding" evidence="14">
    <location>
        <begin position="7"/>
        <end position="289"/>
    </location>
</feature>
<proteinExistence type="inferred from homology"/>
<feature type="compositionally biased region" description="Basic and acidic residues" evidence="13">
    <location>
        <begin position="790"/>
        <end position="800"/>
    </location>
</feature>
<dbReference type="GO" id="GO:0016887">
    <property type="term" value="F:ATP hydrolysis activity"/>
    <property type="evidence" value="ECO:0007669"/>
    <property type="project" value="RHEA"/>
</dbReference>
<evidence type="ECO:0000256" key="13">
    <source>
        <dbReference type="SAM" id="MobiDB-lite"/>
    </source>
</evidence>
<evidence type="ECO:0000259" key="15">
    <source>
        <dbReference type="PROSITE" id="PS51217"/>
    </source>
</evidence>
<sequence>MTDPILENLNAQQLQAVKTTEGYVRVIAGAGSGKTKALTSRFAYIVNRLGINSSNILCVTFTNKAAQEMKKRVKALIGDTFDVSLITTYHGFCVRFLREEINKIHYPKNFIILDTEDQKTILRDVFTELDINSKHLTFKQVLQFISKSKSTSDYLSYILDNKSFDDQETENLSLKVFHKYLDKQKRNYALDFDDLIHFTVYILNSFKEVLLKWQKNMHYIQVDEAQDSSDSQFELVEMLSRIHKNLFVVGDPDQTIYEWRGAKPEYLVDFDKMFPDCETIIMNQNYRSTPNILKVGNHIIKNNKIRVAKDMITEKPEGFEVVHFHGKNDFEEALWVANEIKDIIKTDNAKYSDITILYRANHISRNIEQCLIKENIPYSIFGGIKFFERKEIKDVLSLLRLLVLGDNISFLRMFNHPSRGLGKKFLERLNYVGREQNLSLLEALKRNIEDKELAKKGAIEFLALLDELKELSQTKSISDLVKDILEKSGLAELYRKDGDEDRLENIKELVSSMLILEKENNGAINIEEYLQEVSLYTDLDTNNENQDKVKLMTIHISKGLEFPYVFLCGFTEGVLPSAMSIKERRKRAIEEERRLTYVAVTRAEKRFYITDSEGFNFTTGLNKYPSRFLFEISEEFYIRKGKLSQEIIDSSKQLSNAIKAENSTAFNVGDFVMHEVWKKGKVMEINEDKNEYIIDFFEIGKEKPIDFSFQFLQKIANEQDNSIAVEIDKQKAARDFELHLESQENPFEEHTNEKVNPEIQPAQEITIVDIAKPEQKIDFDSESETENSSDTDKKWWKFWD</sequence>
<protein>
    <recommendedName>
        <fullName evidence="9">DNA 3'-5' helicase</fullName>
        <ecNumber evidence="9">5.6.2.4</ecNumber>
    </recommendedName>
    <alternativeName>
        <fullName evidence="10">DNA 3'-5' helicase II</fullName>
    </alternativeName>
</protein>
<dbReference type="GO" id="GO:0005524">
    <property type="term" value="F:ATP binding"/>
    <property type="evidence" value="ECO:0007669"/>
    <property type="project" value="UniProtKB-UniRule"/>
</dbReference>
<evidence type="ECO:0000256" key="1">
    <source>
        <dbReference type="ARBA" id="ARBA00009922"/>
    </source>
</evidence>
<dbReference type="Gene3D" id="3.40.50.300">
    <property type="entry name" value="P-loop containing nucleotide triphosphate hydrolases"/>
    <property type="match status" value="2"/>
</dbReference>